<proteinExistence type="inferred from homology"/>
<dbReference type="InterPro" id="IPR050396">
    <property type="entry name" value="Glycosyltr_51/Transpeptidase"/>
</dbReference>
<keyword evidence="15 26" id="KW-0472">Membrane</keyword>
<comment type="similarity">
    <text evidence="5 23">In the N-terminal section; belongs to the glycosyltransferase 51 family.</text>
</comment>
<name>A0A0A2WG19_9GAMM</name>
<keyword evidence="14 23" id="KW-0573">Peptidoglycan synthesis</keyword>
<evidence type="ECO:0000256" key="4">
    <source>
        <dbReference type="ARBA" id="ARBA00007090"/>
    </source>
</evidence>
<evidence type="ECO:0000259" key="29">
    <source>
        <dbReference type="Pfam" id="PF14814"/>
    </source>
</evidence>
<evidence type="ECO:0000256" key="8">
    <source>
        <dbReference type="ARBA" id="ARBA00022645"/>
    </source>
</evidence>
<reference evidence="30 31" key="1">
    <citation type="submission" date="2014-09" db="EMBL/GenBank/DDBJ databases">
        <title>Genome sequences of Lysobacter dokdonensis DS-58.</title>
        <authorList>
            <person name="Kim J.F."/>
            <person name="Kwak M.-J."/>
        </authorList>
    </citation>
    <scope>NUCLEOTIDE SEQUENCE [LARGE SCALE GENOMIC DNA]</scope>
    <source>
        <strain evidence="30 31">DS-58</strain>
    </source>
</reference>
<gene>
    <name evidence="30" type="ORF">LF41_472</name>
</gene>
<dbReference type="Proteomes" id="UP000030518">
    <property type="component" value="Unassembled WGS sequence"/>
</dbReference>
<evidence type="ECO:0000256" key="24">
    <source>
        <dbReference type="PIRSR" id="PIRSR002799-1"/>
    </source>
</evidence>
<evidence type="ECO:0000256" key="19">
    <source>
        <dbReference type="ARBA" id="ARBA00032454"/>
    </source>
</evidence>
<evidence type="ECO:0000313" key="31">
    <source>
        <dbReference type="Proteomes" id="UP000030518"/>
    </source>
</evidence>
<comment type="subcellular location">
    <subcellularLocation>
        <location evidence="2">Cell membrane</location>
    </subcellularLocation>
</comment>
<comment type="function">
    <text evidence="1 23">Cell wall formation. Synthesis of cross-linked peptidoglycan from the lipid intermediates. The enzyme has a penicillin-insensitive transglycosylase N-terminal domain (formation of linear glycan strands) and a penicillin-sensitive transpeptidase C-terminal domain (cross-linking of the peptide subunits).</text>
</comment>
<keyword evidence="9" id="KW-0645">Protease</keyword>
<dbReference type="eggNOG" id="COG0744">
    <property type="taxonomic scope" value="Bacteria"/>
</dbReference>
<keyword evidence="8" id="KW-0121">Carboxypeptidase</keyword>
<keyword evidence="11 23" id="KW-0808">Transferase</keyword>
<keyword evidence="7" id="KW-1003">Cell membrane</keyword>
<feature type="transmembrane region" description="Helical" evidence="26">
    <location>
        <begin position="31"/>
        <end position="52"/>
    </location>
</feature>
<organism evidence="30 31">
    <name type="scientific">Lysobacter dokdonensis DS-58</name>
    <dbReference type="NCBI Taxonomy" id="1300345"/>
    <lineage>
        <taxon>Bacteria</taxon>
        <taxon>Pseudomonadati</taxon>
        <taxon>Pseudomonadota</taxon>
        <taxon>Gammaproteobacteria</taxon>
        <taxon>Lysobacterales</taxon>
        <taxon>Lysobacteraceae</taxon>
        <taxon>Noviluteimonas</taxon>
    </lineage>
</organism>
<feature type="active site" description="Acyl-ester intermediate; for transpeptidase activity" evidence="24">
    <location>
        <position position="478"/>
    </location>
</feature>
<dbReference type="GO" id="GO:0005886">
    <property type="term" value="C:plasma membrane"/>
    <property type="evidence" value="ECO:0007669"/>
    <property type="project" value="UniProtKB-SubCell"/>
</dbReference>
<evidence type="ECO:0000256" key="2">
    <source>
        <dbReference type="ARBA" id="ARBA00004236"/>
    </source>
</evidence>
<dbReference type="GO" id="GO:0008658">
    <property type="term" value="F:penicillin binding"/>
    <property type="evidence" value="ECO:0007669"/>
    <property type="project" value="UniProtKB-UniRule"/>
</dbReference>
<dbReference type="PANTHER" id="PTHR32282">
    <property type="entry name" value="BINDING PROTEIN TRANSPEPTIDASE, PUTATIVE-RELATED"/>
    <property type="match status" value="1"/>
</dbReference>
<dbReference type="InterPro" id="IPR023346">
    <property type="entry name" value="Lysozyme-like_dom_sf"/>
</dbReference>
<feature type="compositionally biased region" description="Pro residues" evidence="25">
    <location>
        <begin position="792"/>
        <end position="805"/>
    </location>
</feature>
<evidence type="ECO:0000313" key="30">
    <source>
        <dbReference type="EMBL" id="KGQ18718.1"/>
    </source>
</evidence>
<comment type="similarity">
    <text evidence="4 23">In the C-terminal section; belongs to the transpeptidase family.</text>
</comment>
<dbReference type="GO" id="GO:0009252">
    <property type="term" value="P:peptidoglycan biosynthetic process"/>
    <property type="evidence" value="ECO:0007669"/>
    <property type="project" value="UniProtKB-UniRule"/>
</dbReference>
<keyword evidence="10 23" id="KW-0328">Glycosyltransferase</keyword>
<dbReference type="InterPro" id="IPR001460">
    <property type="entry name" value="PCN-bd_Tpept"/>
</dbReference>
<dbReference type="Pfam" id="PF14814">
    <property type="entry name" value="UB2H"/>
    <property type="match status" value="1"/>
</dbReference>
<evidence type="ECO:0000256" key="11">
    <source>
        <dbReference type="ARBA" id="ARBA00022679"/>
    </source>
</evidence>
<comment type="catalytic activity">
    <reaction evidence="20">
        <text>Preferential cleavage: (Ac)2-L-Lys-D-Ala-|-D-Ala. Also transpeptidation of peptidyl-alanyl moieties that are N-acyl substituents of D-alanine.</text>
        <dbReference type="EC" id="3.4.16.4"/>
    </reaction>
</comment>
<evidence type="ECO:0000256" key="18">
    <source>
        <dbReference type="ARBA" id="ARBA00023316"/>
    </source>
</evidence>
<evidence type="ECO:0000256" key="16">
    <source>
        <dbReference type="ARBA" id="ARBA00023251"/>
    </source>
</evidence>
<dbReference type="SUPFAM" id="SSF53955">
    <property type="entry name" value="Lysozyme-like"/>
    <property type="match status" value="1"/>
</dbReference>
<feature type="domain" description="Glycosyl transferase family 51" evidence="28">
    <location>
        <begin position="169"/>
        <end position="348"/>
    </location>
</feature>
<keyword evidence="18 23" id="KW-0961">Cell wall biogenesis/degradation</keyword>
<dbReference type="Gene3D" id="1.10.3810.10">
    <property type="entry name" value="Biosynthetic peptidoglycan transglycosylase-like"/>
    <property type="match status" value="1"/>
</dbReference>
<comment type="caution">
    <text evidence="30">The sequence shown here is derived from an EMBL/GenBank/DDBJ whole genome shotgun (WGS) entry which is preliminary data.</text>
</comment>
<dbReference type="InterPro" id="IPR028166">
    <property type="entry name" value="UB2H"/>
</dbReference>
<dbReference type="AlphaFoldDB" id="A0A0A2WG19"/>
<evidence type="ECO:0000256" key="6">
    <source>
        <dbReference type="ARBA" id="ARBA00018637"/>
    </source>
</evidence>
<dbReference type="PATRIC" id="fig|1300345.3.peg.2145"/>
<keyword evidence="16" id="KW-0046">Antibiotic resistance</keyword>
<evidence type="ECO:0000256" key="1">
    <source>
        <dbReference type="ARBA" id="ARBA00002624"/>
    </source>
</evidence>
<keyword evidence="17" id="KW-0511">Multifunctional enzyme</keyword>
<dbReference type="GO" id="GO:0009002">
    <property type="term" value="F:serine-type D-Ala-D-Ala carboxypeptidase activity"/>
    <property type="evidence" value="ECO:0007669"/>
    <property type="project" value="UniProtKB-EC"/>
</dbReference>
<evidence type="ECO:0000256" key="20">
    <source>
        <dbReference type="ARBA" id="ARBA00034000"/>
    </source>
</evidence>
<keyword evidence="26" id="KW-0812">Transmembrane</keyword>
<feature type="domain" description="Bifunctional transglycosylase second" evidence="29">
    <location>
        <begin position="79"/>
        <end position="163"/>
    </location>
</feature>
<protein>
    <recommendedName>
        <fullName evidence="6 22">Penicillin-binding protein 1B</fullName>
        <shortName evidence="23">PBP-1b</shortName>
        <shortName evidence="23">PBP1b</shortName>
    </recommendedName>
    <alternativeName>
        <fullName evidence="19 23">Murein polymerase</fullName>
    </alternativeName>
</protein>
<evidence type="ECO:0000256" key="10">
    <source>
        <dbReference type="ARBA" id="ARBA00022676"/>
    </source>
</evidence>
<dbReference type="InterPro" id="IPR012338">
    <property type="entry name" value="Beta-lactam/transpept-like"/>
</dbReference>
<feature type="domain" description="Penicillin-binding protein transpeptidase" evidence="27">
    <location>
        <begin position="442"/>
        <end position="691"/>
    </location>
</feature>
<dbReference type="PIRSF" id="PIRSF002799">
    <property type="entry name" value="PBP_1b"/>
    <property type="match status" value="1"/>
</dbReference>
<dbReference type="InterPro" id="IPR036950">
    <property type="entry name" value="PBP_transglycosylase"/>
</dbReference>
<evidence type="ECO:0000256" key="12">
    <source>
        <dbReference type="ARBA" id="ARBA00022801"/>
    </source>
</evidence>
<dbReference type="GO" id="GO:0006508">
    <property type="term" value="P:proteolysis"/>
    <property type="evidence" value="ECO:0007669"/>
    <property type="project" value="UniProtKB-KW"/>
</dbReference>
<comment type="pathway">
    <text evidence="3 23">Cell wall biogenesis; peptidoglycan biosynthesis.</text>
</comment>
<dbReference type="Gene3D" id="3.30.2060.10">
    <property type="entry name" value="Penicillin-binding protein 1b domain"/>
    <property type="match status" value="1"/>
</dbReference>
<comment type="catalytic activity">
    <reaction evidence="21">
        <text>[GlcNAc-(1-&gt;4)-Mur2Ac(oyl-L-Ala-gamma-D-Glu-L-Lys-D-Ala-D-Ala)](n)-di-trans,octa-cis-undecaprenyl diphosphate + beta-D-GlcNAc-(1-&gt;4)-Mur2Ac(oyl-L-Ala-gamma-D-Glu-L-Lys-D-Ala-D-Ala)-di-trans,octa-cis-undecaprenyl diphosphate = [GlcNAc-(1-&gt;4)-Mur2Ac(oyl-L-Ala-gamma-D-Glu-L-Lys-D-Ala-D-Ala)](n+1)-di-trans,octa-cis-undecaprenyl diphosphate + di-trans,octa-cis-undecaprenyl diphosphate + H(+)</text>
        <dbReference type="Rhea" id="RHEA:23708"/>
        <dbReference type="Rhea" id="RHEA-COMP:9602"/>
        <dbReference type="Rhea" id="RHEA-COMP:9603"/>
        <dbReference type="ChEBI" id="CHEBI:15378"/>
        <dbReference type="ChEBI" id="CHEBI:58405"/>
        <dbReference type="ChEBI" id="CHEBI:60033"/>
        <dbReference type="ChEBI" id="CHEBI:78435"/>
        <dbReference type="EC" id="2.4.99.28"/>
    </reaction>
</comment>
<feature type="region of interest" description="Disordered" evidence="25">
    <location>
        <begin position="1"/>
        <end position="23"/>
    </location>
</feature>
<evidence type="ECO:0000256" key="13">
    <source>
        <dbReference type="ARBA" id="ARBA00022960"/>
    </source>
</evidence>
<evidence type="ECO:0000256" key="14">
    <source>
        <dbReference type="ARBA" id="ARBA00022984"/>
    </source>
</evidence>
<accession>A0A0A2WG19</accession>
<evidence type="ECO:0000256" key="5">
    <source>
        <dbReference type="ARBA" id="ARBA00007739"/>
    </source>
</evidence>
<dbReference type="SUPFAM" id="SSF56601">
    <property type="entry name" value="beta-lactamase/transpeptidase-like"/>
    <property type="match status" value="1"/>
</dbReference>
<keyword evidence="12" id="KW-0378">Hydrolase</keyword>
<evidence type="ECO:0000256" key="22">
    <source>
        <dbReference type="NCBIfam" id="TIGR02071"/>
    </source>
</evidence>
<evidence type="ECO:0000256" key="3">
    <source>
        <dbReference type="ARBA" id="ARBA00004752"/>
    </source>
</evidence>
<keyword evidence="13 23" id="KW-0133">Cell shape</keyword>
<dbReference type="EMBL" id="JRKJ01000017">
    <property type="protein sequence ID" value="KGQ18718.1"/>
    <property type="molecule type" value="Genomic_DNA"/>
</dbReference>
<evidence type="ECO:0000256" key="17">
    <source>
        <dbReference type="ARBA" id="ARBA00023268"/>
    </source>
</evidence>
<dbReference type="NCBIfam" id="TIGR02071">
    <property type="entry name" value="PBP_1b"/>
    <property type="match status" value="1"/>
</dbReference>
<feature type="active site" description="Proton donor; for transglycosylase activity" evidence="24">
    <location>
        <position position="199"/>
    </location>
</feature>
<dbReference type="GO" id="GO:0009274">
    <property type="term" value="C:peptidoglycan-based cell wall"/>
    <property type="evidence" value="ECO:0007669"/>
    <property type="project" value="UniProtKB-UniRule"/>
</dbReference>
<dbReference type="InterPro" id="IPR011813">
    <property type="entry name" value="PBP_1b"/>
</dbReference>
<dbReference type="PANTHER" id="PTHR32282:SF11">
    <property type="entry name" value="PENICILLIN-BINDING PROTEIN 1B"/>
    <property type="match status" value="1"/>
</dbReference>
<dbReference type="Pfam" id="PF00905">
    <property type="entry name" value="Transpeptidase"/>
    <property type="match status" value="1"/>
</dbReference>
<dbReference type="Gene3D" id="3.40.710.10">
    <property type="entry name" value="DD-peptidase/beta-lactamase superfamily"/>
    <property type="match status" value="1"/>
</dbReference>
<dbReference type="InterPro" id="IPR001264">
    <property type="entry name" value="Glyco_trans_51"/>
</dbReference>
<dbReference type="UniPathway" id="UPA00219"/>
<dbReference type="STRING" id="1300345.LF41_472"/>
<dbReference type="OrthoDB" id="9766909at2"/>
<keyword evidence="26" id="KW-1133">Transmembrane helix</keyword>
<feature type="region of interest" description="Disordered" evidence="25">
    <location>
        <begin position="764"/>
        <end position="805"/>
    </location>
</feature>
<evidence type="ECO:0000259" key="28">
    <source>
        <dbReference type="Pfam" id="PF00912"/>
    </source>
</evidence>
<dbReference type="GO" id="GO:0046677">
    <property type="term" value="P:response to antibiotic"/>
    <property type="evidence" value="ECO:0007669"/>
    <property type="project" value="UniProtKB-UniRule"/>
</dbReference>
<evidence type="ECO:0000256" key="15">
    <source>
        <dbReference type="ARBA" id="ARBA00023136"/>
    </source>
</evidence>
<dbReference type="Pfam" id="PF00912">
    <property type="entry name" value="Transgly"/>
    <property type="match status" value="1"/>
</dbReference>
<dbReference type="GO" id="GO:0008955">
    <property type="term" value="F:peptidoglycan glycosyltransferase activity"/>
    <property type="evidence" value="ECO:0007669"/>
    <property type="project" value="UniProtKB-UniRule"/>
</dbReference>
<dbReference type="GO" id="GO:0071555">
    <property type="term" value="P:cell wall organization"/>
    <property type="evidence" value="ECO:0007669"/>
    <property type="project" value="UniProtKB-UniRule"/>
</dbReference>
<dbReference type="GO" id="GO:0008360">
    <property type="term" value="P:regulation of cell shape"/>
    <property type="evidence" value="ECO:0007669"/>
    <property type="project" value="UniProtKB-UniRule"/>
</dbReference>
<evidence type="ECO:0000259" key="27">
    <source>
        <dbReference type="Pfam" id="PF00905"/>
    </source>
</evidence>
<evidence type="ECO:0000256" key="25">
    <source>
        <dbReference type="SAM" id="MobiDB-lite"/>
    </source>
</evidence>
<dbReference type="GO" id="GO:0030288">
    <property type="term" value="C:outer membrane-bounded periplasmic space"/>
    <property type="evidence" value="ECO:0007669"/>
    <property type="project" value="TreeGrafter"/>
</dbReference>
<evidence type="ECO:0000256" key="7">
    <source>
        <dbReference type="ARBA" id="ARBA00022475"/>
    </source>
</evidence>
<evidence type="ECO:0000256" key="26">
    <source>
        <dbReference type="SAM" id="Phobius"/>
    </source>
</evidence>
<evidence type="ECO:0000256" key="21">
    <source>
        <dbReference type="ARBA" id="ARBA00049902"/>
    </source>
</evidence>
<sequence>MPKAPRIEYDEDDDDGQDGGSASSPGWKRRLLTWGLAAVGLGLGFLIPYTIYLNHQVGERFGQLRWQLPTRVYARPLVLKPGTAMDAQTLKTELEAAGYRDDGAGVRPGSYTRDGGKWLIASRGFFDVDGQVDPRRIELVLSGSRVASVRDAARRQSLKAARLDPARIATLYGQQQEERRIVRIEEVPELLVTGLQAVEDRDFNSHHGIDLTGIARAAWVNVRSGEAKQGASTLTQQLARSGLLGIGKEQTFTRKFNEVLYALLIEARYEKKTILEAYFNQVYLGQQGSQAIHGVAAASEFWFGRDLRDLSTEQIALLIGMVRGPSYYDPRRNPERAKERRNFALGKMRESNLISDEEFARAAAAPLGVTKSPVNIANRFPAYVDLVRRQLARDYPADALQGAGLTVLSAMSPSAQAYAEGAVTRTLKAVEGKKRPPLQAGLVVTDVHNGDVVAVVGSRSFQEQGFNRAVEAQRPVGSLLKPFVYLLALAQPGKFSLASFVDDAPVAVTLGRGKRWTPGNSDGRSHGLVRMIDALGMSYNQATVRVGMQVDPRRLAALIKTLAGIEAEPHPSLILGGVDQSPYAMAQLYQFLASGGEIQPLHAVRGVLGANGKALTRYDIAPAPAQEGDAIAARLIGTALQHAVTSGTGRPLLSDGLGRLQAAGKTGTSNDSRDSWFAGYTGDHLAVIWVGNDQNQPTGLYGATGAMRVWSGIFSRLPSKPLEIGDKGLDWQWVVGGNATNAECPGARRFAFVAGFQPPFEPCNVQEQTEESGGWRDWFGFGRDEQPQQQPQQPPQPQPEPQEQQ</sequence>
<evidence type="ECO:0000256" key="23">
    <source>
        <dbReference type="PIRNR" id="PIRNR002799"/>
    </source>
</evidence>
<dbReference type="RefSeq" id="WP_052116359.1">
    <property type="nucleotide sequence ID" value="NZ_JRKJ01000017.1"/>
</dbReference>
<evidence type="ECO:0000256" key="9">
    <source>
        <dbReference type="ARBA" id="ARBA00022670"/>
    </source>
</evidence>
<keyword evidence="31" id="KW-1185">Reference proteome</keyword>